<sequence>MNAADNTMTVEQAYRAMLAFLQREVELTESSDLADLVSEYQLDADGKTRDPALWDEWLGAVDQTLRTGQAG</sequence>
<keyword evidence="2" id="KW-1185">Reference proteome</keyword>
<comment type="caution">
    <text evidence="1">The sequence shown here is derived from an EMBL/GenBank/DDBJ whole genome shotgun (WGS) entry which is preliminary data.</text>
</comment>
<reference evidence="1 2" key="1">
    <citation type="submission" date="2022-08" db="EMBL/GenBank/DDBJ databases">
        <title>Reclassification of Massilia species as members of the genera Telluria, Duganella, Pseudoduganella, Mokoshia gen. nov. and Zemynaea gen. nov. using orthogonal and non-orthogonal genome-based approaches.</title>
        <authorList>
            <person name="Bowman J.P."/>
        </authorList>
    </citation>
    <scope>NUCLEOTIDE SEQUENCE [LARGE SCALE GENOMIC DNA]</scope>
    <source>
        <strain evidence="1 2">LMG 28164</strain>
    </source>
</reference>
<evidence type="ECO:0000313" key="2">
    <source>
        <dbReference type="Proteomes" id="UP001205560"/>
    </source>
</evidence>
<name>A0ABT2ABT4_9BURK</name>
<gene>
    <name evidence="1" type="ORF">NX782_21015</name>
</gene>
<protein>
    <recommendedName>
        <fullName evidence="3">CdiI immunity protein domain-containing protein</fullName>
    </recommendedName>
</protein>
<organism evidence="1 2">
    <name type="scientific">Massilia norwichensis</name>
    <dbReference type="NCBI Taxonomy" id="1442366"/>
    <lineage>
        <taxon>Bacteria</taxon>
        <taxon>Pseudomonadati</taxon>
        <taxon>Pseudomonadota</taxon>
        <taxon>Betaproteobacteria</taxon>
        <taxon>Burkholderiales</taxon>
        <taxon>Oxalobacteraceae</taxon>
        <taxon>Telluria group</taxon>
        <taxon>Massilia</taxon>
    </lineage>
</organism>
<evidence type="ECO:0000313" key="1">
    <source>
        <dbReference type="EMBL" id="MCS0591678.1"/>
    </source>
</evidence>
<proteinExistence type="predicted"/>
<dbReference type="Proteomes" id="UP001205560">
    <property type="component" value="Unassembled WGS sequence"/>
</dbReference>
<dbReference type="RefSeq" id="WP_258847446.1">
    <property type="nucleotide sequence ID" value="NZ_JANUGX010000029.1"/>
</dbReference>
<dbReference type="EMBL" id="JANUGX010000029">
    <property type="protein sequence ID" value="MCS0591678.1"/>
    <property type="molecule type" value="Genomic_DNA"/>
</dbReference>
<accession>A0ABT2ABT4</accession>
<evidence type="ECO:0008006" key="3">
    <source>
        <dbReference type="Google" id="ProtNLM"/>
    </source>
</evidence>